<dbReference type="Proteomes" id="UP000621500">
    <property type="component" value="Unassembled WGS sequence"/>
</dbReference>
<accession>A0ABQ4EUZ0</accession>
<evidence type="ECO:0000313" key="1">
    <source>
        <dbReference type="EMBL" id="GIG98419.1"/>
    </source>
</evidence>
<reference evidence="1 2" key="1">
    <citation type="submission" date="2021-01" db="EMBL/GenBank/DDBJ databases">
        <title>Whole genome shotgun sequence of Plantactinospora mayteni NBRC 109088.</title>
        <authorList>
            <person name="Komaki H."/>
            <person name="Tamura T."/>
        </authorList>
    </citation>
    <scope>NUCLEOTIDE SEQUENCE [LARGE SCALE GENOMIC DNA]</scope>
    <source>
        <strain evidence="1 2">NBRC 109088</strain>
    </source>
</reference>
<organism evidence="1 2">
    <name type="scientific">Plantactinospora mayteni</name>
    <dbReference type="NCBI Taxonomy" id="566021"/>
    <lineage>
        <taxon>Bacteria</taxon>
        <taxon>Bacillati</taxon>
        <taxon>Actinomycetota</taxon>
        <taxon>Actinomycetes</taxon>
        <taxon>Micromonosporales</taxon>
        <taxon>Micromonosporaceae</taxon>
        <taxon>Plantactinospora</taxon>
    </lineage>
</organism>
<dbReference type="EMBL" id="BONX01000035">
    <property type="protein sequence ID" value="GIG98419.1"/>
    <property type="molecule type" value="Genomic_DNA"/>
</dbReference>
<evidence type="ECO:0000313" key="2">
    <source>
        <dbReference type="Proteomes" id="UP000621500"/>
    </source>
</evidence>
<sequence length="56" mass="5777">MPAPATPAPATAMVPAATATATSVAYVFFEGIVSPLLSDLPARKVARVDERQPAPR</sequence>
<protein>
    <submittedName>
        <fullName evidence="1">Uncharacterized protein</fullName>
    </submittedName>
</protein>
<proteinExistence type="predicted"/>
<comment type="caution">
    <text evidence="1">The sequence shown here is derived from an EMBL/GenBank/DDBJ whole genome shotgun (WGS) entry which is preliminary data.</text>
</comment>
<keyword evidence="2" id="KW-1185">Reference proteome</keyword>
<name>A0ABQ4EUZ0_9ACTN</name>
<gene>
    <name evidence="1" type="ORF">Pma05_49920</name>
</gene>